<dbReference type="GO" id="GO:0003676">
    <property type="term" value="F:nucleic acid binding"/>
    <property type="evidence" value="ECO:0007669"/>
    <property type="project" value="UniProtKB-UniRule"/>
</dbReference>
<dbReference type="STRING" id="10116.ENSRNOP00000022706"/>
<dbReference type="Pfam" id="PF01424">
    <property type="entry name" value="R3H"/>
    <property type="match status" value="1"/>
</dbReference>
<reference evidence="3" key="1">
    <citation type="submission" date="2024-01" db="EMBL/GenBank/DDBJ databases">
        <title>GRCr8: a new rat reference genome assembly contstructed from accurate long reads and long range scaffolding.</title>
        <authorList>
            <person name="Doris P.A."/>
            <person name="Kalbfleisch T."/>
            <person name="Li K."/>
            <person name="Howe K."/>
            <person name="Wood J."/>
        </authorList>
    </citation>
    <scope>NUCLEOTIDE SEQUENCE [LARGE SCALE GENOMIC DNA]</scope>
    <source>
        <strain evidence="3">Brown Norway</strain>
    </source>
</reference>
<keyword evidence="4" id="KW-1185">Reference proteome</keyword>
<gene>
    <name evidence="3 5" type="primary">R3hcc1</name>
</gene>
<dbReference type="AlphaFoldDB" id="F1LZB0"/>
<dbReference type="InterPro" id="IPR001374">
    <property type="entry name" value="R3H_dom"/>
</dbReference>
<evidence type="ECO:0000259" key="2">
    <source>
        <dbReference type="PROSITE" id="PS51061"/>
    </source>
</evidence>
<reference evidence="3" key="2">
    <citation type="submission" date="2025-08" db="UniProtKB">
        <authorList>
            <consortium name="Ensembl"/>
        </authorList>
    </citation>
    <scope>IDENTIFICATION</scope>
    <source>
        <strain evidence="3">Brown Norway</strain>
    </source>
</reference>
<dbReference type="PaxDb" id="10116-ENSRNOP00000022706"/>
<feature type="region of interest" description="Disordered" evidence="1">
    <location>
        <begin position="194"/>
        <end position="424"/>
    </location>
</feature>
<feature type="compositionally biased region" description="Acidic residues" evidence="1">
    <location>
        <begin position="402"/>
        <end position="424"/>
    </location>
</feature>
<dbReference type="Proteomes" id="UP000002494">
    <property type="component" value="Chromosome 15"/>
</dbReference>
<dbReference type="Gene3D" id="3.30.70.330">
    <property type="match status" value="1"/>
</dbReference>
<dbReference type="InParanoid" id="F1LZB0"/>
<dbReference type="PANTHER" id="PTHR21678:SF6">
    <property type="entry name" value="R3H AND COILED-COIL DOMAIN-CONTAINING PROTEIN 1"/>
    <property type="match status" value="1"/>
</dbReference>
<name>F1LZB0_RAT</name>
<dbReference type="InterPro" id="IPR039884">
    <property type="entry name" value="R3HC1/R3HCL"/>
</dbReference>
<accession>F1LZB0</accession>
<evidence type="ECO:0007829" key="6">
    <source>
        <dbReference type="PeptideAtlas" id="F1LZB0"/>
    </source>
</evidence>
<dbReference type="CDD" id="cd02638">
    <property type="entry name" value="R3H_unknown_1"/>
    <property type="match status" value="1"/>
</dbReference>
<dbReference type="Bgee" id="ENSRNOG00000016777">
    <property type="expression patterns" value="Expressed in testis and 20 other cell types or tissues"/>
</dbReference>
<dbReference type="SMR" id="F1LZB0"/>
<dbReference type="SUPFAM" id="SSF82708">
    <property type="entry name" value="R3H domain"/>
    <property type="match status" value="1"/>
</dbReference>
<dbReference type="InterPro" id="IPR012677">
    <property type="entry name" value="Nucleotide-bd_a/b_plait_sf"/>
</dbReference>
<evidence type="ECO:0000313" key="5">
    <source>
        <dbReference type="RGD" id="1311790"/>
    </source>
</evidence>
<dbReference type="jPOST" id="F1LZB0"/>
<dbReference type="GeneTree" id="ENSGT00530000063711"/>
<evidence type="ECO:0000256" key="1">
    <source>
        <dbReference type="SAM" id="MobiDB-lite"/>
    </source>
</evidence>
<dbReference type="PROSITE" id="PS51061">
    <property type="entry name" value="R3H"/>
    <property type="match status" value="1"/>
</dbReference>
<organism evidence="3 4">
    <name type="scientific">Rattus norvegicus</name>
    <name type="common">Rat</name>
    <dbReference type="NCBI Taxonomy" id="10116"/>
    <lineage>
        <taxon>Eukaryota</taxon>
        <taxon>Metazoa</taxon>
        <taxon>Chordata</taxon>
        <taxon>Craniata</taxon>
        <taxon>Vertebrata</taxon>
        <taxon>Euteleostomi</taxon>
        <taxon>Mammalia</taxon>
        <taxon>Eutheria</taxon>
        <taxon>Euarchontoglires</taxon>
        <taxon>Glires</taxon>
        <taxon>Rodentia</taxon>
        <taxon>Myomorpha</taxon>
        <taxon>Muroidea</taxon>
        <taxon>Muridae</taxon>
        <taxon>Murinae</taxon>
        <taxon>Rattus</taxon>
    </lineage>
</organism>
<dbReference type="OrthoDB" id="5418203at2759"/>
<evidence type="ECO:0000313" key="3">
    <source>
        <dbReference type="Ensembl" id="ENSRNOP00000022706.7"/>
    </source>
</evidence>
<dbReference type="FunCoup" id="F1LZB0">
    <property type="interactions" value="1476"/>
</dbReference>
<keyword evidence="6" id="KW-1267">Proteomics identification</keyword>
<dbReference type="SMART" id="SM00393">
    <property type="entry name" value="R3H"/>
    <property type="match status" value="1"/>
</dbReference>
<feature type="compositionally biased region" description="Low complexity" evidence="1">
    <location>
        <begin position="221"/>
        <end position="232"/>
    </location>
</feature>
<sequence length="593" mass="65507">FLYMLPQSLGIRGSECWGHGGFRGAYVIGGHGHFHLRQKQVSFTGPRASPPFDARQDKNTPLCGTCVISSRPHDGADSAGKKGTLRLLGTLSAAATFWAAAALPSVTLALLCLDGVFLSSAENDFVHRVQEELDRFLLQKQLSKVLLFPPVSSRLRYLIHRTAENFDLLSSFSVGEGWKRRTVICHLDIRLPNSDGPSGPCRPPASHPSKYRGPRYTSHQGAAAGPRGAPAGRWHRGRKPDQPLYVPRVLRRQDEPVAPSIPSLKGEDPAGGVSEEPREGGAAEAEADQGVPMLVTQETELLERPDPGYANEPQLELGDAEPSEDPEKEHGAEATVQQGSSPQLAMEEENRSQGMQSLVNQEEKVEGEEKEKVDEKEEDIGRQKERVGEEEGKTDVQNGQVDAEEEKMDEDEDKADGEEDNKDDADLDHFSELLQEITANLTEKEIEIEKIHLDTSAFTEELPGERDLTHLVEIYDFKPTLKTEDLLATFSEFQEKGFKIQWVDDTHAIGIFPCPASALEALAKDFSVLKIRPLTQGTKQSKLKALQRPKFLRLAKERPQTDSAVARRLVARALGLQQNKKKELPTPPSLLPS</sequence>
<feature type="domain" description="R3H" evidence="2">
    <location>
        <begin position="123"/>
        <end position="188"/>
    </location>
</feature>
<feature type="compositionally biased region" description="Basic and acidic residues" evidence="1">
    <location>
        <begin position="361"/>
        <end position="394"/>
    </location>
</feature>
<proteinExistence type="evidence at protein level"/>
<protein>
    <submittedName>
        <fullName evidence="3">R3H domain and coiled-coil containing 1</fullName>
    </submittedName>
</protein>
<dbReference type="Ensembl" id="ENSRNOT00000022706.9">
    <property type="protein sequence ID" value="ENSRNOP00000022706.7"/>
    <property type="gene ID" value="ENSRNOG00000016777.9"/>
</dbReference>
<dbReference type="eggNOG" id="KOG4483">
    <property type="taxonomic scope" value="Eukaryota"/>
</dbReference>
<dbReference type="PANTHER" id="PTHR21678">
    <property type="entry name" value="GROWTH INHIBITION AND DIFFERENTIATION RELATED PROTEIN 88"/>
    <property type="match status" value="1"/>
</dbReference>
<reference evidence="3" key="3">
    <citation type="submission" date="2025-09" db="UniProtKB">
        <authorList>
            <consortium name="Ensembl"/>
        </authorList>
    </citation>
    <scope>IDENTIFICATION</scope>
    <source>
        <strain evidence="3">Brown Norway</strain>
    </source>
</reference>
<dbReference type="IntAct" id="F1LZB0">
    <property type="interactions" value="3"/>
</dbReference>
<dbReference type="Gene3D" id="3.30.1370.50">
    <property type="entry name" value="R3H-like domain"/>
    <property type="match status" value="1"/>
</dbReference>
<dbReference type="GlyGen" id="F1LZB0">
    <property type="glycosylation" value="1 site"/>
</dbReference>
<dbReference type="InterPro" id="IPR036867">
    <property type="entry name" value="R3H_dom_sf"/>
</dbReference>
<dbReference type="HOGENOM" id="CLU_045341_0_0_1"/>
<dbReference type="PhylomeDB" id="F1LZB0"/>
<dbReference type="OMA" id="IFPCQAS"/>
<dbReference type="RGD" id="1311790">
    <property type="gene designation" value="R3hcc1"/>
</dbReference>
<dbReference type="AGR" id="RGD:1311790"/>
<evidence type="ECO:0000313" key="4">
    <source>
        <dbReference type="Proteomes" id="UP000002494"/>
    </source>
</evidence>